<dbReference type="Pfam" id="PF00583">
    <property type="entry name" value="Acetyltransf_1"/>
    <property type="match status" value="1"/>
</dbReference>
<dbReference type="PROSITE" id="PS51186">
    <property type="entry name" value="GNAT"/>
    <property type="match status" value="1"/>
</dbReference>
<dbReference type="CDD" id="cd04301">
    <property type="entry name" value="NAT_SF"/>
    <property type="match status" value="1"/>
</dbReference>
<dbReference type="EMBL" id="JALBUR010000027">
    <property type="protein sequence ID" value="MDX8420246.1"/>
    <property type="molecule type" value="Genomic_DNA"/>
</dbReference>
<dbReference type="InterPro" id="IPR000182">
    <property type="entry name" value="GNAT_dom"/>
</dbReference>
<protein>
    <recommendedName>
        <fullName evidence="5">[Ribosomal protein bS18]-alanine N-acetyltransferase</fullName>
        <ecNumber evidence="5">2.3.1.266</ecNumber>
    </recommendedName>
</protein>
<feature type="domain" description="N-acetyltransferase" evidence="6">
    <location>
        <begin position="1"/>
        <end position="145"/>
    </location>
</feature>
<dbReference type="NCBIfam" id="TIGR01575">
    <property type="entry name" value="rimI"/>
    <property type="match status" value="1"/>
</dbReference>
<dbReference type="PANTHER" id="PTHR43420">
    <property type="entry name" value="ACETYLTRANSFERASE"/>
    <property type="match status" value="1"/>
</dbReference>
<dbReference type="AlphaFoldDB" id="A0AB35U540"/>
<keyword evidence="4 7" id="KW-0012">Acyltransferase</keyword>
<evidence type="ECO:0000259" key="6">
    <source>
        <dbReference type="PROSITE" id="PS51186"/>
    </source>
</evidence>
<evidence type="ECO:0000313" key="7">
    <source>
        <dbReference type="EMBL" id="MDX8420246.1"/>
    </source>
</evidence>
<proteinExistence type="inferred from homology"/>
<keyword evidence="8" id="KW-1185">Reference proteome</keyword>
<keyword evidence="2 5" id="KW-0963">Cytoplasm</keyword>
<comment type="catalytic activity">
    <reaction evidence="5">
        <text>N-terminal L-alanyl-[ribosomal protein bS18] + acetyl-CoA = N-terminal N(alpha)-acetyl-L-alanyl-[ribosomal protein bS18] + CoA + H(+)</text>
        <dbReference type="Rhea" id="RHEA:43756"/>
        <dbReference type="Rhea" id="RHEA-COMP:10676"/>
        <dbReference type="Rhea" id="RHEA-COMP:10677"/>
        <dbReference type="ChEBI" id="CHEBI:15378"/>
        <dbReference type="ChEBI" id="CHEBI:57287"/>
        <dbReference type="ChEBI" id="CHEBI:57288"/>
        <dbReference type="ChEBI" id="CHEBI:64718"/>
        <dbReference type="ChEBI" id="CHEBI:83683"/>
        <dbReference type="EC" id="2.3.1.266"/>
    </reaction>
</comment>
<dbReference type="GO" id="GO:0005737">
    <property type="term" value="C:cytoplasm"/>
    <property type="evidence" value="ECO:0007669"/>
    <property type="project" value="UniProtKB-SubCell"/>
</dbReference>
<dbReference type="Proteomes" id="UP001286174">
    <property type="component" value="Unassembled WGS sequence"/>
</dbReference>
<organism evidence="7 8">
    <name type="scientific">Grylomicrobium aquisgranensis</name>
    <dbReference type="NCBI Taxonomy" id="2926318"/>
    <lineage>
        <taxon>Bacteria</taxon>
        <taxon>Bacillati</taxon>
        <taxon>Bacillota</taxon>
        <taxon>Erysipelotrichia</taxon>
        <taxon>Erysipelotrichales</taxon>
        <taxon>Erysipelotrichaceae</taxon>
        <taxon>Grylomicrobium</taxon>
    </lineage>
</organism>
<dbReference type="InterPro" id="IPR016181">
    <property type="entry name" value="Acyl_CoA_acyltransferase"/>
</dbReference>
<evidence type="ECO:0000256" key="3">
    <source>
        <dbReference type="ARBA" id="ARBA00022679"/>
    </source>
</evidence>
<keyword evidence="7" id="KW-0687">Ribonucleoprotein</keyword>
<evidence type="ECO:0000256" key="4">
    <source>
        <dbReference type="ARBA" id="ARBA00023315"/>
    </source>
</evidence>
<name>A0AB35U540_9FIRM</name>
<accession>A0AB35U540</accession>
<comment type="similarity">
    <text evidence="1 5">Belongs to the acetyltransferase family. RimI subfamily.</text>
</comment>
<comment type="caution">
    <text evidence="7">The sequence shown here is derived from an EMBL/GenBank/DDBJ whole genome shotgun (WGS) entry which is preliminary data.</text>
</comment>
<sequence length="154" mass="17440">MIRPMVDADVDAVSILEEQLFPGDCWDRRQFLYELHENPFAKLSVIEKDGIVKGYCDLWIMYEQAQIANIAVSASCQRQGFGQMLMDHMCAQSAEQGCEYLSLEVRLSNQAAVHLYEKNGFIKASKRKGYYSDGEDAWLMVKPVGGSNDTDSRN</sequence>
<comment type="function">
    <text evidence="5">Acetylates the N-terminal alanine of ribosomal protein bS18.</text>
</comment>
<keyword evidence="7" id="KW-0689">Ribosomal protein</keyword>
<evidence type="ECO:0000313" key="8">
    <source>
        <dbReference type="Proteomes" id="UP001286174"/>
    </source>
</evidence>
<evidence type="ECO:0000256" key="5">
    <source>
        <dbReference type="RuleBase" id="RU363094"/>
    </source>
</evidence>
<reference evidence="7 8" key="1">
    <citation type="submission" date="2022-03" db="EMBL/GenBank/DDBJ databases">
        <title>Novel taxa within the pig intestine.</title>
        <authorList>
            <person name="Wylensek D."/>
            <person name="Bishof K."/>
            <person name="Afrizal A."/>
            <person name="Clavel T."/>
        </authorList>
    </citation>
    <scope>NUCLEOTIDE SEQUENCE [LARGE SCALE GENOMIC DNA]</scope>
    <source>
        <strain evidence="7 8">CLA-KB-P133</strain>
    </source>
</reference>
<dbReference type="EC" id="2.3.1.266" evidence="5"/>
<dbReference type="GO" id="GO:0008999">
    <property type="term" value="F:protein-N-terminal-alanine acetyltransferase activity"/>
    <property type="evidence" value="ECO:0007669"/>
    <property type="project" value="UniProtKB-EC"/>
</dbReference>
<comment type="subcellular location">
    <subcellularLocation>
        <location evidence="5">Cytoplasm</location>
    </subcellularLocation>
</comment>
<dbReference type="Gene3D" id="3.40.630.30">
    <property type="match status" value="1"/>
</dbReference>
<evidence type="ECO:0000256" key="2">
    <source>
        <dbReference type="ARBA" id="ARBA00022490"/>
    </source>
</evidence>
<dbReference type="InterPro" id="IPR050680">
    <property type="entry name" value="YpeA/RimI_acetyltransf"/>
</dbReference>
<keyword evidence="3 7" id="KW-0808">Transferase</keyword>
<gene>
    <name evidence="7" type="primary">rimI</name>
    <name evidence="7" type="ORF">MOZ60_09085</name>
</gene>
<dbReference type="PANTHER" id="PTHR43420:SF44">
    <property type="entry name" value="ACETYLTRANSFERASE YPEA"/>
    <property type="match status" value="1"/>
</dbReference>
<dbReference type="InterPro" id="IPR006464">
    <property type="entry name" value="AcTrfase_RimI/Ard1"/>
</dbReference>
<dbReference type="SUPFAM" id="SSF55729">
    <property type="entry name" value="Acyl-CoA N-acyltransferases (Nat)"/>
    <property type="match status" value="1"/>
</dbReference>
<dbReference type="GO" id="GO:0005840">
    <property type="term" value="C:ribosome"/>
    <property type="evidence" value="ECO:0007669"/>
    <property type="project" value="UniProtKB-KW"/>
</dbReference>
<evidence type="ECO:0000256" key="1">
    <source>
        <dbReference type="ARBA" id="ARBA00005395"/>
    </source>
</evidence>
<dbReference type="RefSeq" id="WP_277645124.1">
    <property type="nucleotide sequence ID" value="NZ_JALBUR010000027.1"/>
</dbReference>